<accession>A0ABS4GJX2</accession>
<comment type="similarity">
    <text evidence="2">Belongs to the cation diffusion facilitator (CDF) transporter (TC 2.A.4) family.</text>
</comment>
<keyword evidence="6 7" id="KW-0472">Membrane</keyword>
<evidence type="ECO:0000259" key="9">
    <source>
        <dbReference type="Pfam" id="PF16916"/>
    </source>
</evidence>
<feature type="transmembrane region" description="Helical" evidence="7">
    <location>
        <begin position="81"/>
        <end position="99"/>
    </location>
</feature>
<dbReference type="Gene3D" id="3.30.70.1350">
    <property type="entry name" value="Cation efflux protein, cytoplasmic domain"/>
    <property type="match status" value="1"/>
</dbReference>
<dbReference type="InterPro" id="IPR002524">
    <property type="entry name" value="Cation_efflux"/>
</dbReference>
<evidence type="ECO:0000259" key="8">
    <source>
        <dbReference type="Pfam" id="PF01545"/>
    </source>
</evidence>
<keyword evidence="5 7" id="KW-1133">Transmembrane helix</keyword>
<proteinExistence type="inferred from homology"/>
<dbReference type="Pfam" id="PF01545">
    <property type="entry name" value="Cation_efflux"/>
    <property type="match status" value="1"/>
</dbReference>
<evidence type="ECO:0000256" key="1">
    <source>
        <dbReference type="ARBA" id="ARBA00004141"/>
    </source>
</evidence>
<feature type="transmembrane region" description="Helical" evidence="7">
    <location>
        <begin position="12"/>
        <end position="33"/>
    </location>
</feature>
<feature type="transmembrane region" description="Helical" evidence="7">
    <location>
        <begin position="105"/>
        <end position="126"/>
    </location>
</feature>
<feature type="domain" description="Cation efflux protein transmembrane" evidence="8">
    <location>
        <begin position="14"/>
        <end position="208"/>
    </location>
</feature>
<sequence>MKEERFQKAEFAAWLGIIGNIALAAIKGIIGMVANSKALIADAVHSASDVIGSFAVLIGLKAAQKPPDEDHPYGHGKAESIAAIIVSILLFIVGLEVGYSSLKSFFLPLEAPGMIAIYAAFGSIVVKEMLFRYKYSLGKKLNSQALIANAWEHRSDVYSSFAALVGIGGAILGGWLNSPFLLYLDPLAGLAVSILVLKMAYNIMKESIHNTLDRVIDRENAKELVESVERVEGVMKVNSLLARENGHYVIVDVKIGVQPDITVEAGHAIGKEVKMRLMSDYSHVHDVMVHVNPYNGQFPEQHTEIIQ</sequence>
<dbReference type="PANTHER" id="PTHR43840:SF15">
    <property type="entry name" value="MITOCHONDRIAL METAL TRANSPORTER 1-RELATED"/>
    <property type="match status" value="1"/>
</dbReference>
<keyword evidence="4 7" id="KW-0812">Transmembrane</keyword>
<feature type="transmembrane region" description="Helical" evidence="7">
    <location>
        <begin position="157"/>
        <end position="176"/>
    </location>
</feature>
<comment type="subcellular location">
    <subcellularLocation>
        <location evidence="1">Membrane</location>
        <topology evidence="1">Multi-pass membrane protein</topology>
    </subcellularLocation>
</comment>
<dbReference type="InterPro" id="IPR036837">
    <property type="entry name" value="Cation_efflux_CTD_sf"/>
</dbReference>
<dbReference type="Gene3D" id="1.20.1510.10">
    <property type="entry name" value="Cation efflux protein transmembrane domain"/>
    <property type="match status" value="1"/>
</dbReference>
<dbReference type="InterPro" id="IPR058533">
    <property type="entry name" value="Cation_efflux_TM"/>
</dbReference>
<dbReference type="PANTHER" id="PTHR43840">
    <property type="entry name" value="MITOCHONDRIAL METAL TRANSPORTER 1-RELATED"/>
    <property type="match status" value="1"/>
</dbReference>
<protein>
    <submittedName>
        <fullName evidence="10">Cation diffusion facilitator family transporter</fullName>
    </submittedName>
</protein>
<dbReference type="SUPFAM" id="SSF160240">
    <property type="entry name" value="Cation efflux protein cytoplasmic domain-like"/>
    <property type="match status" value="1"/>
</dbReference>
<dbReference type="InterPro" id="IPR027469">
    <property type="entry name" value="Cation_efflux_TMD_sf"/>
</dbReference>
<comment type="caution">
    <text evidence="10">The sequence shown here is derived from an EMBL/GenBank/DDBJ whole genome shotgun (WGS) entry which is preliminary data.</text>
</comment>
<evidence type="ECO:0000256" key="7">
    <source>
        <dbReference type="SAM" id="Phobius"/>
    </source>
</evidence>
<keyword evidence="3" id="KW-0813">Transport</keyword>
<dbReference type="EMBL" id="JAGGKT010000001">
    <property type="protein sequence ID" value="MBP1930447.1"/>
    <property type="molecule type" value="Genomic_DNA"/>
</dbReference>
<feature type="domain" description="Cation efflux protein cytoplasmic" evidence="9">
    <location>
        <begin position="217"/>
        <end position="294"/>
    </location>
</feature>
<evidence type="ECO:0000313" key="10">
    <source>
        <dbReference type="EMBL" id="MBP1930447.1"/>
    </source>
</evidence>
<evidence type="ECO:0000256" key="5">
    <source>
        <dbReference type="ARBA" id="ARBA00022989"/>
    </source>
</evidence>
<name>A0ABS4GJX2_9BACL</name>
<dbReference type="NCBIfam" id="TIGR01297">
    <property type="entry name" value="CDF"/>
    <property type="match status" value="1"/>
</dbReference>
<dbReference type="InterPro" id="IPR027470">
    <property type="entry name" value="Cation_efflux_CTD"/>
</dbReference>
<dbReference type="Pfam" id="PF16916">
    <property type="entry name" value="ZT_dimer"/>
    <property type="match status" value="1"/>
</dbReference>
<evidence type="ECO:0000256" key="2">
    <source>
        <dbReference type="ARBA" id="ARBA00008114"/>
    </source>
</evidence>
<evidence type="ECO:0000313" key="11">
    <source>
        <dbReference type="Proteomes" id="UP001519343"/>
    </source>
</evidence>
<dbReference type="Proteomes" id="UP001519343">
    <property type="component" value="Unassembled WGS sequence"/>
</dbReference>
<organism evidence="10 11">
    <name type="scientific">Ammoniphilus resinae</name>
    <dbReference type="NCBI Taxonomy" id="861532"/>
    <lineage>
        <taxon>Bacteria</taxon>
        <taxon>Bacillati</taxon>
        <taxon>Bacillota</taxon>
        <taxon>Bacilli</taxon>
        <taxon>Bacillales</taxon>
        <taxon>Paenibacillaceae</taxon>
        <taxon>Aneurinibacillus group</taxon>
        <taxon>Ammoniphilus</taxon>
    </lineage>
</organism>
<dbReference type="RefSeq" id="WP_209808424.1">
    <property type="nucleotide sequence ID" value="NZ_JAGGKT010000001.1"/>
</dbReference>
<evidence type="ECO:0000256" key="6">
    <source>
        <dbReference type="ARBA" id="ARBA00023136"/>
    </source>
</evidence>
<feature type="transmembrane region" description="Helical" evidence="7">
    <location>
        <begin position="182"/>
        <end position="201"/>
    </location>
</feature>
<keyword evidence="11" id="KW-1185">Reference proteome</keyword>
<gene>
    <name evidence="10" type="ORF">J2Z37_000434</name>
</gene>
<dbReference type="InterPro" id="IPR050291">
    <property type="entry name" value="CDF_Transporter"/>
</dbReference>
<evidence type="ECO:0000256" key="3">
    <source>
        <dbReference type="ARBA" id="ARBA00022448"/>
    </source>
</evidence>
<dbReference type="SUPFAM" id="SSF161111">
    <property type="entry name" value="Cation efflux protein transmembrane domain-like"/>
    <property type="match status" value="1"/>
</dbReference>
<reference evidence="10 11" key="1">
    <citation type="submission" date="2021-03" db="EMBL/GenBank/DDBJ databases">
        <title>Genomic Encyclopedia of Type Strains, Phase IV (KMG-IV): sequencing the most valuable type-strain genomes for metagenomic binning, comparative biology and taxonomic classification.</title>
        <authorList>
            <person name="Goeker M."/>
        </authorList>
    </citation>
    <scope>NUCLEOTIDE SEQUENCE [LARGE SCALE GENOMIC DNA]</scope>
    <source>
        <strain evidence="10 11">DSM 24738</strain>
    </source>
</reference>
<feature type="transmembrane region" description="Helical" evidence="7">
    <location>
        <begin position="39"/>
        <end position="60"/>
    </location>
</feature>
<evidence type="ECO:0000256" key="4">
    <source>
        <dbReference type="ARBA" id="ARBA00022692"/>
    </source>
</evidence>